<dbReference type="InterPro" id="IPR000504">
    <property type="entry name" value="RRM_dom"/>
</dbReference>
<evidence type="ECO:0000259" key="2">
    <source>
        <dbReference type="SMART" id="SM00360"/>
    </source>
</evidence>
<dbReference type="Proteomes" id="UP000286415">
    <property type="component" value="Unassembled WGS sequence"/>
</dbReference>
<feature type="region of interest" description="Disordered" evidence="1">
    <location>
        <begin position="356"/>
        <end position="435"/>
    </location>
</feature>
<evidence type="ECO:0000313" key="4">
    <source>
        <dbReference type="Proteomes" id="UP000286415"/>
    </source>
</evidence>
<organism evidence="3 4">
    <name type="scientific">Clonorchis sinensis</name>
    <name type="common">Chinese liver fluke</name>
    <dbReference type="NCBI Taxonomy" id="79923"/>
    <lineage>
        <taxon>Eukaryota</taxon>
        <taxon>Metazoa</taxon>
        <taxon>Spiralia</taxon>
        <taxon>Lophotrochozoa</taxon>
        <taxon>Platyhelminthes</taxon>
        <taxon>Trematoda</taxon>
        <taxon>Digenea</taxon>
        <taxon>Opisthorchiida</taxon>
        <taxon>Opisthorchiata</taxon>
        <taxon>Opisthorchiidae</taxon>
        <taxon>Clonorchis</taxon>
    </lineage>
</organism>
<feature type="domain" description="RRM" evidence="2">
    <location>
        <begin position="271"/>
        <end position="335"/>
    </location>
</feature>
<dbReference type="InterPro" id="IPR035979">
    <property type="entry name" value="RBD_domain_sf"/>
</dbReference>
<keyword evidence="4" id="KW-1185">Reference proteome</keyword>
<comment type="caution">
    <text evidence="3">The sequence shown here is derived from an EMBL/GenBank/DDBJ whole genome shotgun (WGS) entry which is preliminary data.</text>
</comment>
<dbReference type="InterPro" id="IPR012677">
    <property type="entry name" value="Nucleotide-bd_a/b_plait_sf"/>
</dbReference>
<feature type="domain" description="RRM" evidence="2">
    <location>
        <begin position="98"/>
        <end position="168"/>
    </location>
</feature>
<feature type="domain" description="RRM" evidence="2">
    <location>
        <begin position="184"/>
        <end position="256"/>
    </location>
</feature>
<accession>A0A8T1MR06</accession>
<gene>
    <name evidence="3" type="ORF">CSKR_103928</name>
</gene>
<dbReference type="AlphaFoldDB" id="A0A8T1MR06"/>
<reference evidence="3 4" key="2">
    <citation type="journal article" date="2021" name="Genomics">
        <title>High-quality reference genome for Clonorchis sinensis.</title>
        <authorList>
            <person name="Young N.D."/>
            <person name="Stroehlein A.J."/>
            <person name="Kinkar L."/>
            <person name="Wang T."/>
            <person name="Sohn W.M."/>
            <person name="Chang B.C.H."/>
            <person name="Kaur P."/>
            <person name="Weisz D."/>
            <person name="Dudchenko O."/>
            <person name="Aiden E.L."/>
            <person name="Korhonen P.K."/>
            <person name="Gasser R.B."/>
        </authorList>
    </citation>
    <scope>NUCLEOTIDE SEQUENCE [LARGE SCALE GENOMIC DNA]</scope>
    <source>
        <strain evidence="3">Cs-k2</strain>
    </source>
</reference>
<feature type="region of interest" description="Disordered" evidence="1">
    <location>
        <begin position="24"/>
        <end position="67"/>
    </location>
</feature>
<reference evidence="3 4" key="1">
    <citation type="journal article" date="2018" name="Biotechnol. Adv.">
        <title>Improved genomic resources and new bioinformatic workflow for the carcinogenic parasite Clonorchis sinensis: Biotechnological implications.</title>
        <authorList>
            <person name="Wang D."/>
            <person name="Korhonen P.K."/>
            <person name="Gasser R.B."/>
            <person name="Young N.D."/>
        </authorList>
    </citation>
    <scope>NUCLEOTIDE SEQUENCE [LARGE SCALE GENOMIC DNA]</scope>
    <source>
        <strain evidence="3">Cs-k2</strain>
    </source>
</reference>
<dbReference type="GO" id="GO:0003723">
    <property type="term" value="F:RNA binding"/>
    <property type="evidence" value="ECO:0007669"/>
    <property type="project" value="InterPro"/>
</dbReference>
<evidence type="ECO:0000256" key="1">
    <source>
        <dbReference type="SAM" id="MobiDB-lite"/>
    </source>
</evidence>
<feature type="compositionally biased region" description="Basic residues" evidence="1">
    <location>
        <begin position="26"/>
        <end position="43"/>
    </location>
</feature>
<name>A0A8T1MR06_CLOSI</name>
<proteinExistence type="predicted"/>
<sequence length="435" mass="49352">MTMDLEINAEELSHILMGSSDGFVKKSQKRKKTLNHLGNTKRTKTSDEVSSSLVEDPNSAVRTSREENAFTPYEKTIELDPKIAEEIVKRIEQKNSRTLCVSGLPPKTNLHLMEQLIPDIHTARIQWNTITHKCTGIVYVEFGSVDMVEQYKAKLDGMTFQHKTLTAKTGKFLPESADRYDCKTLVLHGLHYKTHVGEIAKRFPSTTSIKFSSDHKKWDRQRPALAYLTFPTPQDALLAFDTRQSCTIRRRRFNITWFLRKTEQQHSPRKCLFVRGLKKSVTETDLQSVFPQAASMSIQPKTGEAYLHYDLEEDCVLDWQNARHLQLFGRKIQVTFDTSVRKPIALSLLHPGSSQVTADSGTFGKKREKVHGPSVNASESIKPAHKKRKKKHHLASVDNPLASSKPPLMSAKIELSDKPTKLKHKSKPFTGNSSH</sequence>
<dbReference type="CDD" id="cd00590">
    <property type="entry name" value="RRM_SF"/>
    <property type="match status" value="1"/>
</dbReference>
<evidence type="ECO:0000313" key="3">
    <source>
        <dbReference type="EMBL" id="KAG5451817.1"/>
    </source>
</evidence>
<dbReference type="SUPFAM" id="SSF54928">
    <property type="entry name" value="RNA-binding domain, RBD"/>
    <property type="match status" value="2"/>
</dbReference>
<dbReference type="Gene3D" id="3.30.70.330">
    <property type="match status" value="2"/>
</dbReference>
<dbReference type="EMBL" id="NIRI02000042">
    <property type="protein sequence ID" value="KAG5451817.1"/>
    <property type="molecule type" value="Genomic_DNA"/>
</dbReference>
<dbReference type="SMART" id="SM00360">
    <property type="entry name" value="RRM"/>
    <property type="match status" value="3"/>
</dbReference>
<feature type="compositionally biased region" description="Basic residues" evidence="1">
    <location>
        <begin position="383"/>
        <end position="394"/>
    </location>
</feature>
<dbReference type="OrthoDB" id="167718at2759"/>
<protein>
    <recommendedName>
        <fullName evidence="2">RRM domain-containing protein</fullName>
    </recommendedName>
</protein>